<reference evidence="1" key="2">
    <citation type="submission" date="2007-04" db="EMBL/GenBank/DDBJ databases">
        <title>The genome of the human body louse.</title>
        <authorList>
            <consortium name="The Human Body Louse Genome Consortium"/>
            <person name="Kirkness E."/>
            <person name="Walenz B."/>
            <person name="Hass B."/>
            <person name="Bruggner R."/>
            <person name="Strausberg R."/>
        </authorList>
    </citation>
    <scope>NUCLEOTIDE SEQUENCE</scope>
    <source>
        <strain evidence="1">USDA</strain>
    </source>
</reference>
<dbReference type="GeneID" id="8237958"/>
<dbReference type="RefSeq" id="XP_002428781.1">
    <property type="nucleotide sequence ID" value="XM_002428736.1"/>
</dbReference>
<organism>
    <name type="scientific">Pediculus humanus subsp. corporis</name>
    <name type="common">Body louse</name>
    <dbReference type="NCBI Taxonomy" id="121224"/>
    <lineage>
        <taxon>Eukaryota</taxon>
        <taxon>Metazoa</taxon>
        <taxon>Ecdysozoa</taxon>
        <taxon>Arthropoda</taxon>
        <taxon>Hexapoda</taxon>
        <taxon>Insecta</taxon>
        <taxon>Pterygota</taxon>
        <taxon>Neoptera</taxon>
        <taxon>Paraneoptera</taxon>
        <taxon>Psocodea</taxon>
        <taxon>Troctomorpha</taxon>
        <taxon>Phthiraptera</taxon>
        <taxon>Anoplura</taxon>
        <taxon>Pediculidae</taxon>
        <taxon>Pediculus</taxon>
    </lineage>
</organism>
<evidence type="ECO:0000313" key="1">
    <source>
        <dbReference type="EMBL" id="EEB16043.1"/>
    </source>
</evidence>
<dbReference type="EnsemblMetazoa" id="PHUM400390-RA">
    <property type="protein sequence ID" value="PHUM400390-PA"/>
    <property type="gene ID" value="PHUM400390"/>
</dbReference>
<protein>
    <submittedName>
        <fullName evidence="1 2">Uncharacterized protein</fullName>
    </submittedName>
</protein>
<dbReference type="KEGG" id="phu:Phum_PHUM400390"/>
<reference evidence="2" key="3">
    <citation type="submission" date="2021-02" db="UniProtKB">
        <authorList>
            <consortium name="EnsemblMetazoa"/>
        </authorList>
    </citation>
    <scope>IDENTIFICATION</scope>
    <source>
        <strain evidence="2">USDA</strain>
    </source>
</reference>
<dbReference type="AlphaFoldDB" id="E0VRN7"/>
<dbReference type="VEuPathDB" id="VectorBase:PHUM400390"/>
<dbReference type="InParanoid" id="E0VRN7"/>
<dbReference type="Proteomes" id="UP000009046">
    <property type="component" value="Unassembled WGS sequence"/>
</dbReference>
<evidence type="ECO:0000313" key="2">
    <source>
        <dbReference type="EnsemblMetazoa" id="PHUM400390-PA"/>
    </source>
</evidence>
<reference evidence="1" key="1">
    <citation type="submission" date="2007-04" db="EMBL/GenBank/DDBJ databases">
        <title>Annotation of Pediculus humanus corporis strain USDA.</title>
        <authorList>
            <person name="Kirkness E."/>
            <person name="Hannick L."/>
            <person name="Hass B."/>
            <person name="Bruggner R."/>
            <person name="Lawson D."/>
            <person name="Bidwell S."/>
            <person name="Joardar V."/>
            <person name="Caler E."/>
            <person name="Walenz B."/>
            <person name="Inman J."/>
            <person name="Schobel S."/>
            <person name="Galinsky K."/>
            <person name="Amedeo P."/>
            <person name="Strausberg R."/>
        </authorList>
    </citation>
    <scope>NUCLEOTIDE SEQUENCE</scope>
    <source>
        <strain evidence="1">USDA</strain>
    </source>
</reference>
<name>E0VRN7_PEDHC</name>
<sequence>MSDVGLSERVPNDDLKTSKKEEKIKFLKNTLKYYQSRSLSLDTILVSKQQDIPPFEKPITYKVLQENVKRLHDDIMFMVSLKDCAKFIKNNIACSAFLETNDSTSKRELLNKCEGIIYLSKSIVKLYNEKLNELDVTKTKMNYLSALSKYEYNLKSVKNNEDNYSQDDKIALEKAELHVYKINLIRALKSVLIGFTSVHYPAVYAQFEKFRNPIRRNFTLEDFSESWDVDLSHATNK</sequence>
<dbReference type="CTD" id="8237958"/>
<proteinExistence type="predicted"/>
<dbReference type="HOGENOM" id="CLU_1171872_0_0_1"/>
<accession>E0VRN7</accession>
<evidence type="ECO:0000313" key="3">
    <source>
        <dbReference type="Proteomes" id="UP000009046"/>
    </source>
</evidence>
<dbReference type="EMBL" id="DS235478">
    <property type="protein sequence ID" value="EEB16043.1"/>
    <property type="molecule type" value="Genomic_DNA"/>
</dbReference>
<dbReference type="EMBL" id="AAZO01004698">
    <property type="status" value="NOT_ANNOTATED_CDS"/>
    <property type="molecule type" value="Genomic_DNA"/>
</dbReference>
<gene>
    <name evidence="2" type="primary">8237958</name>
    <name evidence="1" type="ORF">Phum_PHUM400390</name>
</gene>
<keyword evidence="3" id="KW-1185">Reference proteome</keyword>